<accession>A0A5M3XBJ8</accession>
<organism evidence="1 2">
    <name type="scientific">Acrocarpospora pleiomorpha</name>
    <dbReference type="NCBI Taxonomy" id="90975"/>
    <lineage>
        <taxon>Bacteria</taxon>
        <taxon>Bacillati</taxon>
        <taxon>Actinomycetota</taxon>
        <taxon>Actinomycetes</taxon>
        <taxon>Streptosporangiales</taxon>
        <taxon>Streptosporangiaceae</taxon>
        <taxon>Acrocarpospora</taxon>
    </lineage>
</organism>
<reference evidence="1 2" key="1">
    <citation type="submission" date="2019-10" db="EMBL/GenBank/DDBJ databases">
        <title>Whole genome shotgun sequence of Acrocarpospora pleiomorpha NBRC 16267.</title>
        <authorList>
            <person name="Ichikawa N."/>
            <person name="Kimura A."/>
            <person name="Kitahashi Y."/>
            <person name="Komaki H."/>
            <person name="Oguchi A."/>
        </authorList>
    </citation>
    <scope>NUCLEOTIDE SEQUENCE [LARGE SCALE GENOMIC DNA]</scope>
    <source>
        <strain evidence="1 2">NBRC 16267</strain>
    </source>
</reference>
<dbReference type="Proteomes" id="UP000377595">
    <property type="component" value="Unassembled WGS sequence"/>
</dbReference>
<dbReference type="EMBL" id="BLAF01000006">
    <property type="protein sequence ID" value="GES18006.1"/>
    <property type="molecule type" value="Genomic_DNA"/>
</dbReference>
<comment type="caution">
    <text evidence="1">The sequence shown here is derived from an EMBL/GenBank/DDBJ whole genome shotgun (WGS) entry which is preliminary data.</text>
</comment>
<gene>
    <name evidence="1" type="ORF">Aple_009010</name>
</gene>
<dbReference type="AlphaFoldDB" id="A0A5M3XBJ8"/>
<proteinExistence type="predicted"/>
<evidence type="ECO:0000313" key="1">
    <source>
        <dbReference type="EMBL" id="GES18006.1"/>
    </source>
</evidence>
<sequence>MNPESVDWTGIPGPRWYQPDEVADAFKALIRTTQADDDQGGGIRSVVGNDHAGTLYPAAVAGTDVLLHIIATCPGPPRNAALWVLLDWWGCFQPEPGFESYIDQDGHRVKVIPAIIERVEQAPDIMCVIGEHDTSARGLVRRLLRNLERGWVLEK</sequence>
<keyword evidence="2" id="KW-1185">Reference proteome</keyword>
<evidence type="ECO:0000313" key="2">
    <source>
        <dbReference type="Proteomes" id="UP000377595"/>
    </source>
</evidence>
<name>A0A5M3XBJ8_9ACTN</name>
<protein>
    <submittedName>
        <fullName evidence="1">Uncharacterized protein</fullName>
    </submittedName>
</protein>